<dbReference type="GO" id="GO:0030246">
    <property type="term" value="F:carbohydrate binding"/>
    <property type="evidence" value="ECO:0007669"/>
    <property type="project" value="InterPro"/>
</dbReference>
<evidence type="ECO:0000313" key="2">
    <source>
        <dbReference type="EMBL" id="MDG0810384.1"/>
    </source>
</evidence>
<dbReference type="EMBL" id="JAPDIA010000003">
    <property type="protein sequence ID" value="MDG0810384.1"/>
    <property type="molecule type" value="Genomic_DNA"/>
</dbReference>
<feature type="domain" description="Glycosyl hydrolase family 38 C-terminal" evidence="1">
    <location>
        <begin position="46"/>
        <end position="199"/>
    </location>
</feature>
<dbReference type="PANTHER" id="PTHR46017:SF1">
    <property type="entry name" value="ALPHA-MANNOSIDASE 2C1"/>
    <property type="match status" value="1"/>
</dbReference>
<sequence length="359" mass="39167">MDNGTFDLTHKKTGKTYSGLHVFADREEIGDLYDHHEFAVPDERRSSGSSKGWQLHEKSEERVVFKHEISWSLPDKAGDKVRSVYEKAVTIVTYATLHAGIDRLDLMTELDNVCEDHMLRVAFETGIRADAVHAYDHFNVVSRAVAKTGAEWRDNPFQEFVDVSDGETGLCLSSIGLPAYEAIQGANGIELQLTLVRSAGKIGPAAGANYPAPGGQSPGSHRFEYALIPHEGDWLQGNCASRAADYRNRMLLAADSLHGGTQPSSSAAITFVSGGDAATPVLSCLKRSEVGDDWIVRLWNPGKGSDIRLNSVSSGARFQRTRLDESAFAEESAESNINYRVTGGDLLTVRVSMKEPPRG</sequence>
<dbReference type="SUPFAM" id="SSF74650">
    <property type="entry name" value="Galactose mutarotase-like"/>
    <property type="match status" value="1"/>
</dbReference>
<gene>
    <name evidence="2" type="ORF">OMP40_14270</name>
</gene>
<keyword evidence="3" id="KW-1185">Reference proteome</keyword>
<protein>
    <recommendedName>
        <fullName evidence="1">Glycosyl hydrolase family 38 C-terminal domain-containing protein</fullName>
    </recommendedName>
</protein>
<dbReference type="GO" id="GO:0004559">
    <property type="term" value="F:alpha-mannosidase activity"/>
    <property type="evidence" value="ECO:0007669"/>
    <property type="project" value="InterPro"/>
</dbReference>
<dbReference type="InterPro" id="IPR011682">
    <property type="entry name" value="Glyco_hydro_38_C"/>
</dbReference>
<dbReference type="Pfam" id="PF07748">
    <property type="entry name" value="Glyco_hydro_38C"/>
    <property type="match status" value="1"/>
</dbReference>
<reference evidence="2" key="1">
    <citation type="submission" date="2022-10" db="EMBL/GenBank/DDBJ databases">
        <title>Comparative genomic analysis of Cohnella hashimotonis sp. nov., isolated from the International Space Station.</title>
        <authorList>
            <person name="Simpson A."/>
            <person name="Venkateswaran K."/>
        </authorList>
    </citation>
    <scope>NUCLEOTIDE SEQUENCE</scope>
    <source>
        <strain evidence="2">DSM 28161</strain>
    </source>
</reference>
<name>A0A9X4KXY8_9BACL</name>
<dbReference type="Proteomes" id="UP001153404">
    <property type="component" value="Unassembled WGS sequence"/>
</dbReference>
<dbReference type="AlphaFoldDB" id="A0A9X4KXY8"/>
<dbReference type="GO" id="GO:0009313">
    <property type="term" value="P:oligosaccharide catabolic process"/>
    <property type="evidence" value="ECO:0007669"/>
    <property type="project" value="TreeGrafter"/>
</dbReference>
<organism evidence="2 3">
    <name type="scientific">Cohnella rhizosphaerae</name>
    <dbReference type="NCBI Taxonomy" id="1457232"/>
    <lineage>
        <taxon>Bacteria</taxon>
        <taxon>Bacillati</taxon>
        <taxon>Bacillota</taxon>
        <taxon>Bacilli</taxon>
        <taxon>Bacillales</taxon>
        <taxon>Paenibacillaceae</taxon>
        <taxon>Cohnella</taxon>
    </lineage>
</organism>
<comment type="caution">
    <text evidence="2">The sequence shown here is derived from an EMBL/GenBank/DDBJ whole genome shotgun (WGS) entry which is preliminary data.</text>
</comment>
<dbReference type="RefSeq" id="WP_277532183.1">
    <property type="nucleotide sequence ID" value="NZ_JAPDIA010000003.1"/>
</dbReference>
<accession>A0A9X4KXY8</accession>
<dbReference type="InterPro" id="IPR011013">
    <property type="entry name" value="Gal_mutarotase_sf_dom"/>
</dbReference>
<proteinExistence type="predicted"/>
<dbReference type="GO" id="GO:0006013">
    <property type="term" value="P:mannose metabolic process"/>
    <property type="evidence" value="ECO:0007669"/>
    <property type="project" value="InterPro"/>
</dbReference>
<evidence type="ECO:0000259" key="1">
    <source>
        <dbReference type="Pfam" id="PF07748"/>
    </source>
</evidence>
<dbReference type="Gene3D" id="2.70.98.30">
    <property type="entry name" value="Golgi alpha-mannosidase II, domain 4"/>
    <property type="match status" value="1"/>
</dbReference>
<dbReference type="PANTHER" id="PTHR46017">
    <property type="entry name" value="ALPHA-MANNOSIDASE 2C1"/>
    <property type="match status" value="1"/>
</dbReference>
<evidence type="ECO:0000313" key="3">
    <source>
        <dbReference type="Proteomes" id="UP001153404"/>
    </source>
</evidence>